<keyword evidence="1" id="KW-0328">Glycosyltransferase</keyword>
<organism evidence="1 2">
    <name type="scientific">Lacunisphaera limnophila</name>
    <dbReference type="NCBI Taxonomy" id="1838286"/>
    <lineage>
        <taxon>Bacteria</taxon>
        <taxon>Pseudomonadati</taxon>
        <taxon>Verrucomicrobiota</taxon>
        <taxon>Opitutia</taxon>
        <taxon>Opitutales</taxon>
        <taxon>Opitutaceae</taxon>
        <taxon>Lacunisphaera</taxon>
    </lineage>
</organism>
<gene>
    <name evidence="1" type="primary">mshA_3</name>
    <name evidence="1" type="ORF">Verru16b_02036</name>
</gene>
<dbReference type="Proteomes" id="UP000095228">
    <property type="component" value="Chromosome"/>
</dbReference>
<sequence>MAPPDWQSAIEIHPVDWVCPTGPFWLAGWVTSAANLVPVDVRAWLGPRPFLGLCGLPRPDREAAARGQAGPPHAGFTFLIQPVSGARTLRIEVCDQHGRWTEIFHRAVTSSGTSAPAPPPPPDSQALLGLLRARHARPDEDGAALAREVATAAHIGTFAVLPSPPFHGALEQIAAVAAVQYDHLLVSGWIAHREQRILGLTAFLDSASPLPLVHGLARPDADAVFPGLVDGASSRFAGFLPVPAQLPRPLALRIFARLADGRQELVFLHRFQPAVVSGRGTDLPEFSPVTFARAAWDLRRAGWSGGWSVMRSAWQEYRTGAPAHRLPRPITDPAPNPSAAHRVVLVTHNLNREGAPLIACELALYLAALPGWSVRVVSPEDGPLRTTLTAAGLPVTLVDAAPLLTAADDVHHARALDRMSADPVWAGADVVIANTMVAAWAIHLAARLRRPSLLYVHESVAARRFFALQLPSAAIRRIEQAFTLATRVAFSARAAQGAHAALAGRGHFRVLPGWIEVSHIRAYAAAHTPGELRHAHGLPADAIIFANIGSLLPRKGQHVFLAAIARLRQLVPETTPLRFLLVGAKEGPDAYTDLLRHTLATQSLPGVQLFPQTPDAYAFFQLADVCVCSSLEEAFPRVVLEAAAFGRSIVSTQVDGIPEILAEDEAWLVPPGDAERLAQAMFAALQAHLRGDRTRAQKAQATVTARFDATRLLPLHADLIRTVAAVPFH</sequence>
<dbReference type="Pfam" id="PF13692">
    <property type="entry name" value="Glyco_trans_1_4"/>
    <property type="match status" value="1"/>
</dbReference>
<dbReference type="KEGG" id="obg:Verru16b_02036"/>
<evidence type="ECO:0000313" key="2">
    <source>
        <dbReference type="Proteomes" id="UP000095228"/>
    </source>
</evidence>
<dbReference type="EMBL" id="CP016094">
    <property type="protein sequence ID" value="AOS44967.1"/>
    <property type="molecule type" value="Genomic_DNA"/>
</dbReference>
<dbReference type="PANTHER" id="PTHR12526:SF638">
    <property type="entry name" value="SPORE COAT PROTEIN SA"/>
    <property type="match status" value="1"/>
</dbReference>
<proteinExistence type="predicted"/>
<dbReference type="STRING" id="1838286.Verru16b_02036"/>
<dbReference type="GO" id="GO:0102710">
    <property type="term" value="F:D-inositol-3-phosphate glycosyltransferase activity"/>
    <property type="evidence" value="ECO:0007669"/>
    <property type="project" value="UniProtKB-EC"/>
</dbReference>
<evidence type="ECO:0000313" key="1">
    <source>
        <dbReference type="EMBL" id="AOS44967.1"/>
    </source>
</evidence>
<keyword evidence="2" id="KW-1185">Reference proteome</keyword>
<accession>A0A1D8AVP2</accession>
<dbReference type="CDD" id="cd03801">
    <property type="entry name" value="GT4_PimA-like"/>
    <property type="match status" value="1"/>
</dbReference>
<dbReference type="OrthoDB" id="9804196at2"/>
<dbReference type="Gene3D" id="3.40.50.2000">
    <property type="entry name" value="Glycogen Phosphorylase B"/>
    <property type="match status" value="1"/>
</dbReference>
<reference evidence="1 2" key="1">
    <citation type="submission" date="2016-06" db="EMBL/GenBank/DDBJ databases">
        <title>Three novel species with peptidoglycan cell walls form the new genus Lacunisphaera gen. nov. in the family Opitutaceae of the verrucomicrobial subdivision 4.</title>
        <authorList>
            <person name="Rast P."/>
            <person name="Gloeckner I."/>
            <person name="Jogler M."/>
            <person name="Boedeker C."/>
            <person name="Jeske O."/>
            <person name="Wiegand S."/>
            <person name="Reinhardt R."/>
            <person name="Schumann P."/>
            <person name="Rohde M."/>
            <person name="Spring S."/>
            <person name="Gloeckner F.O."/>
            <person name="Jogler C."/>
        </authorList>
    </citation>
    <scope>NUCLEOTIDE SEQUENCE [LARGE SCALE GENOMIC DNA]</scope>
    <source>
        <strain evidence="1 2">IG16b</strain>
    </source>
</reference>
<protein>
    <submittedName>
        <fullName evidence="1">D-inositol 3-phosphate glycosyltransferase</fullName>
        <ecNumber evidence="1">2.4.1.250</ecNumber>
    </submittedName>
</protein>
<dbReference type="AlphaFoldDB" id="A0A1D8AVP2"/>
<name>A0A1D8AVP2_9BACT</name>
<dbReference type="SUPFAM" id="SSF53756">
    <property type="entry name" value="UDP-Glycosyltransferase/glycogen phosphorylase"/>
    <property type="match status" value="1"/>
</dbReference>
<dbReference type="RefSeq" id="WP_069962166.1">
    <property type="nucleotide sequence ID" value="NZ_CP016094.1"/>
</dbReference>
<dbReference type="EC" id="2.4.1.250" evidence="1"/>
<keyword evidence="1" id="KW-0808">Transferase</keyword>
<dbReference type="PANTHER" id="PTHR12526">
    <property type="entry name" value="GLYCOSYLTRANSFERASE"/>
    <property type="match status" value="1"/>
</dbReference>